<dbReference type="SUPFAM" id="SSF53335">
    <property type="entry name" value="S-adenosyl-L-methionine-dependent methyltransferases"/>
    <property type="match status" value="1"/>
</dbReference>
<feature type="domain" description="HTH cro/C1-type" evidence="2">
    <location>
        <begin position="11"/>
        <end position="65"/>
    </location>
</feature>
<dbReference type="InterPro" id="IPR001387">
    <property type="entry name" value="Cro/C1-type_HTH"/>
</dbReference>
<dbReference type="SUPFAM" id="SSF47413">
    <property type="entry name" value="lambda repressor-like DNA-binding domains"/>
    <property type="match status" value="1"/>
</dbReference>
<dbReference type="Gene3D" id="1.10.260.40">
    <property type="entry name" value="lambda repressor-like DNA-binding domains"/>
    <property type="match status" value="1"/>
</dbReference>
<proteinExistence type="predicted"/>
<accession>A0ABZ3J4Z5</accession>
<keyword evidence="1" id="KW-0238">DNA-binding</keyword>
<dbReference type="RefSeq" id="WP_093796254.1">
    <property type="nucleotide sequence ID" value="NZ_CP155571.1"/>
</dbReference>
<dbReference type="PROSITE" id="PS50943">
    <property type="entry name" value="HTH_CROC1"/>
    <property type="match status" value="1"/>
</dbReference>
<dbReference type="PANTHER" id="PTHR46558:SF11">
    <property type="entry name" value="HTH-TYPE TRANSCRIPTIONAL REGULATOR XRE"/>
    <property type="match status" value="1"/>
</dbReference>
<protein>
    <recommendedName>
        <fullName evidence="2">HTH cro/C1-type domain-containing protein</fullName>
    </recommendedName>
</protein>
<dbReference type="EMBL" id="CP155571">
    <property type="protein sequence ID" value="XFO73433.1"/>
    <property type="molecule type" value="Genomic_DNA"/>
</dbReference>
<dbReference type="CDD" id="cd02440">
    <property type="entry name" value="AdoMet_MTases"/>
    <property type="match status" value="1"/>
</dbReference>
<evidence type="ECO:0000256" key="1">
    <source>
        <dbReference type="ARBA" id="ARBA00023125"/>
    </source>
</evidence>
<organism evidence="3 4">
    <name type="scientific">Sporomusa acidovorans (strain ATCC 49682 / DSM 3132 / Mol)</name>
    <dbReference type="NCBI Taxonomy" id="1123286"/>
    <lineage>
        <taxon>Bacteria</taxon>
        <taxon>Bacillati</taxon>
        <taxon>Bacillota</taxon>
        <taxon>Negativicutes</taxon>
        <taxon>Selenomonadales</taxon>
        <taxon>Sporomusaceae</taxon>
        <taxon>Sporomusa</taxon>
    </lineage>
</organism>
<evidence type="ECO:0000313" key="4">
    <source>
        <dbReference type="Proteomes" id="UP000216052"/>
    </source>
</evidence>
<dbReference type="SMART" id="SM00530">
    <property type="entry name" value="HTH_XRE"/>
    <property type="match status" value="1"/>
</dbReference>
<reference evidence="3" key="1">
    <citation type="submission" date="2024-05" db="EMBL/GenBank/DDBJ databases">
        <title>Isolation and characterization of Sporomusa carbonis sp. nov., a carboxydotrophic hydrogenogen in the genus of Sporomusa isolated from a charcoal burning pile.</title>
        <authorList>
            <person name="Boeer T."/>
            <person name="Rosenbaum F."/>
            <person name="Eysell L."/>
            <person name="Mueller V."/>
            <person name="Daniel R."/>
            <person name="Poehlein A."/>
        </authorList>
    </citation>
    <scope>NUCLEOTIDE SEQUENCE [LARGE SCALE GENOMIC DNA]</scope>
    <source>
        <strain evidence="3">DSM 3132</strain>
    </source>
</reference>
<dbReference type="Pfam" id="PF03848">
    <property type="entry name" value="TehB"/>
    <property type="match status" value="1"/>
</dbReference>
<evidence type="ECO:0000313" key="3">
    <source>
        <dbReference type="EMBL" id="XFO73433.1"/>
    </source>
</evidence>
<dbReference type="Proteomes" id="UP000216052">
    <property type="component" value="Chromosome"/>
</dbReference>
<dbReference type="InterPro" id="IPR010982">
    <property type="entry name" value="Lambda_DNA-bd_dom_sf"/>
</dbReference>
<sequence length="276" mass="31422">MHINHEIGLRIAALRKELGYTQEQISVILNVTPQAVSKWEKGNALPDIALLPQLAKTLAVSIDRLLTGGCFTEKTGPYDGEYKKEEYYWGTQHSLLAEQVVDILQAKMDKRLLDIGSGEGRDAVYFSQSGFLVDALEISTPGVEKIRQYSQMSGHEVNILHADMIGYELRNVYDVIYSHGSLQFLPVAERQNHFDRYKRHTSAGGLNAHLIFVEKPFIKMAPDWEKNEYFYLSGDLARYYHDWEILHCEEQIIECNSAGIPHRHAVSSIIARKTEV</sequence>
<dbReference type="InterPro" id="IPR029063">
    <property type="entry name" value="SAM-dependent_MTases_sf"/>
</dbReference>
<dbReference type="CDD" id="cd00093">
    <property type="entry name" value="HTH_XRE"/>
    <property type="match status" value="1"/>
</dbReference>
<keyword evidence="4" id="KW-1185">Reference proteome</keyword>
<dbReference type="Pfam" id="PF01381">
    <property type="entry name" value="HTH_3"/>
    <property type="match status" value="1"/>
</dbReference>
<gene>
    <name evidence="3" type="ORF">SPACI_035320</name>
</gene>
<evidence type="ECO:0000259" key="2">
    <source>
        <dbReference type="PROSITE" id="PS50943"/>
    </source>
</evidence>
<dbReference type="PANTHER" id="PTHR46558">
    <property type="entry name" value="TRACRIPTIONAL REGULATORY PROTEIN-RELATED-RELATED"/>
    <property type="match status" value="1"/>
</dbReference>
<name>A0ABZ3J4Z5_SPOA4</name>
<dbReference type="Gene3D" id="3.40.50.150">
    <property type="entry name" value="Vaccinia Virus protein VP39"/>
    <property type="match status" value="1"/>
</dbReference>
<dbReference type="InterPro" id="IPR015985">
    <property type="entry name" value="TehB-like_dom"/>
</dbReference>